<protein>
    <submittedName>
        <fullName evidence="1">Uncharacterized protein</fullName>
    </submittedName>
</protein>
<reference evidence="1" key="1">
    <citation type="submission" date="2014-11" db="EMBL/GenBank/DDBJ databases">
        <authorList>
            <person name="Amaro Gonzalez C."/>
        </authorList>
    </citation>
    <scope>NUCLEOTIDE SEQUENCE</scope>
</reference>
<organism evidence="1">
    <name type="scientific">Anguilla anguilla</name>
    <name type="common">European freshwater eel</name>
    <name type="synonym">Muraena anguilla</name>
    <dbReference type="NCBI Taxonomy" id="7936"/>
    <lineage>
        <taxon>Eukaryota</taxon>
        <taxon>Metazoa</taxon>
        <taxon>Chordata</taxon>
        <taxon>Craniata</taxon>
        <taxon>Vertebrata</taxon>
        <taxon>Euteleostomi</taxon>
        <taxon>Actinopterygii</taxon>
        <taxon>Neopterygii</taxon>
        <taxon>Teleostei</taxon>
        <taxon>Anguilliformes</taxon>
        <taxon>Anguillidae</taxon>
        <taxon>Anguilla</taxon>
    </lineage>
</organism>
<dbReference type="EMBL" id="GBXM01035556">
    <property type="protein sequence ID" value="JAH73021.1"/>
    <property type="molecule type" value="Transcribed_RNA"/>
</dbReference>
<name>A0A0E9V4U5_ANGAN</name>
<sequence>MVSLQPGRTVYPKYCKARAKIFNGVMDHIH</sequence>
<dbReference type="AlphaFoldDB" id="A0A0E9V4U5"/>
<accession>A0A0E9V4U5</accession>
<reference evidence="1" key="2">
    <citation type="journal article" date="2015" name="Fish Shellfish Immunol.">
        <title>Early steps in the European eel (Anguilla anguilla)-Vibrio vulnificus interaction in the gills: Role of the RtxA13 toxin.</title>
        <authorList>
            <person name="Callol A."/>
            <person name="Pajuelo D."/>
            <person name="Ebbesson L."/>
            <person name="Teles M."/>
            <person name="MacKenzie S."/>
            <person name="Amaro C."/>
        </authorList>
    </citation>
    <scope>NUCLEOTIDE SEQUENCE</scope>
</reference>
<proteinExistence type="predicted"/>
<evidence type="ECO:0000313" key="1">
    <source>
        <dbReference type="EMBL" id="JAH73021.1"/>
    </source>
</evidence>